<proteinExistence type="predicted"/>
<evidence type="ECO:0000313" key="2">
    <source>
        <dbReference type="Proteomes" id="UP000199321"/>
    </source>
</evidence>
<dbReference type="GO" id="GO:0016301">
    <property type="term" value="F:kinase activity"/>
    <property type="evidence" value="ECO:0007669"/>
    <property type="project" value="UniProtKB-KW"/>
</dbReference>
<dbReference type="AlphaFoldDB" id="A0A1G7EPL3"/>
<accession>A0A1G7EPL3</accession>
<keyword evidence="2" id="KW-1185">Reference proteome</keyword>
<dbReference type="STRING" id="227084.SAMN05421855_10279"/>
<organism evidence="1 2">
    <name type="scientific">Ulvibacter litoralis</name>
    <dbReference type="NCBI Taxonomy" id="227084"/>
    <lineage>
        <taxon>Bacteria</taxon>
        <taxon>Pseudomonadati</taxon>
        <taxon>Bacteroidota</taxon>
        <taxon>Flavobacteriia</taxon>
        <taxon>Flavobacteriales</taxon>
        <taxon>Flavobacteriaceae</taxon>
        <taxon>Ulvibacter</taxon>
    </lineage>
</organism>
<protein>
    <submittedName>
        <fullName evidence="1">Lipopolysaccharide kinase (Kdo/WaaP) family protein</fullName>
    </submittedName>
</protein>
<dbReference type="Proteomes" id="UP000199321">
    <property type="component" value="Unassembled WGS sequence"/>
</dbReference>
<dbReference type="SUPFAM" id="SSF56112">
    <property type="entry name" value="Protein kinase-like (PK-like)"/>
    <property type="match status" value="1"/>
</dbReference>
<dbReference type="EMBL" id="FNBA01000002">
    <property type="protein sequence ID" value="SDE65569.1"/>
    <property type="molecule type" value="Genomic_DNA"/>
</dbReference>
<reference evidence="1 2" key="1">
    <citation type="submission" date="2016-10" db="EMBL/GenBank/DDBJ databases">
        <authorList>
            <person name="de Groot N.N."/>
        </authorList>
    </citation>
    <scope>NUCLEOTIDE SEQUENCE [LARGE SCALE GENOMIC DNA]</scope>
    <source>
        <strain evidence="1 2">DSM 16195</strain>
    </source>
</reference>
<dbReference type="InterPro" id="IPR011009">
    <property type="entry name" value="Kinase-like_dom_sf"/>
</dbReference>
<evidence type="ECO:0000313" key="1">
    <source>
        <dbReference type="EMBL" id="SDE65569.1"/>
    </source>
</evidence>
<keyword evidence="1" id="KW-0418">Kinase</keyword>
<dbReference type="RefSeq" id="WP_093142115.1">
    <property type="nucleotide sequence ID" value="NZ_BMWO01000002.1"/>
</dbReference>
<dbReference type="Pfam" id="PF06293">
    <property type="entry name" value="Kdo"/>
    <property type="match status" value="1"/>
</dbReference>
<dbReference type="OrthoDB" id="9773772at2"/>
<name>A0A1G7EPL3_9FLAO</name>
<gene>
    <name evidence="1" type="ORF">SAMN05421855_10279</name>
</gene>
<keyword evidence="1" id="KW-0808">Transferase</keyword>
<sequence>MHSTFVVHKNYESLKPLLKDAIKHFSEMGEYVTQGERNVIKKVTIEGETFNIKKFKTPNVFQGFVYQFLRKSKAKRSFEYATKLIDCNIKTPFPVGYSETFSAGLKESYYISKHVAYDFDFRDLIHQPRFPDRKEILKQFAAFSYQLHENNINFLDHSPGNTLIKKTEDGTYEFYLIDLNRMTFEPLNLDKRMHNLRRLWLSKTMIRILAEAYSILYGSSYDETHTLLVRHSRHFQHKVNSKKLRRRKR</sequence>